<dbReference type="EMBL" id="AZBU02000005">
    <property type="protein sequence ID" value="TKR76565.1"/>
    <property type="molecule type" value="Genomic_DNA"/>
</dbReference>
<evidence type="ECO:0000313" key="1">
    <source>
        <dbReference type="EMBL" id="TKR76565.1"/>
    </source>
</evidence>
<sequence>MKRASQTVAAATDRQGIWRRRVFWKLRVEWRVFGAPKPKYYGLKSDFCLQCIFAGCGSILTKNGRCLAIFKTEIARSTANFVEFVVYNAFKLFLLYLQCFEHGNELRIREFESRRCNFDEV</sequence>
<reference evidence="1 2" key="1">
    <citation type="journal article" date="2015" name="Genome Biol.">
        <title>Comparative genomics of Steinernema reveals deeply conserved gene regulatory networks.</title>
        <authorList>
            <person name="Dillman A.R."/>
            <person name="Macchietto M."/>
            <person name="Porter C.F."/>
            <person name="Rogers A."/>
            <person name="Williams B."/>
            <person name="Antoshechkin I."/>
            <person name="Lee M.M."/>
            <person name="Goodwin Z."/>
            <person name="Lu X."/>
            <person name="Lewis E.E."/>
            <person name="Goodrich-Blair H."/>
            <person name="Stock S.P."/>
            <person name="Adams B.J."/>
            <person name="Sternberg P.W."/>
            <person name="Mortazavi A."/>
        </authorList>
    </citation>
    <scope>NUCLEOTIDE SEQUENCE [LARGE SCALE GENOMIC DNA]</scope>
    <source>
        <strain evidence="1 2">ALL</strain>
    </source>
</reference>
<keyword evidence="2" id="KW-1185">Reference proteome</keyword>
<reference evidence="1 2" key="2">
    <citation type="journal article" date="2019" name="G3 (Bethesda)">
        <title>Hybrid Assembly of the Genome of the Entomopathogenic Nematode Steinernema carpocapsae Identifies the X-Chromosome.</title>
        <authorList>
            <person name="Serra L."/>
            <person name="Macchietto M."/>
            <person name="Macias-Munoz A."/>
            <person name="McGill C.J."/>
            <person name="Rodriguez I.M."/>
            <person name="Rodriguez B."/>
            <person name="Murad R."/>
            <person name="Mortazavi A."/>
        </authorList>
    </citation>
    <scope>NUCLEOTIDE SEQUENCE [LARGE SCALE GENOMIC DNA]</scope>
    <source>
        <strain evidence="1 2">ALL</strain>
    </source>
</reference>
<dbReference type="AlphaFoldDB" id="A0A4V6XW36"/>
<proteinExistence type="predicted"/>
<dbReference type="Proteomes" id="UP000298663">
    <property type="component" value="Unassembled WGS sequence"/>
</dbReference>
<organism evidence="1 2">
    <name type="scientific">Steinernema carpocapsae</name>
    <name type="common">Entomopathogenic nematode</name>
    <dbReference type="NCBI Taxonomy" id="34508"/>
    <lineage>
        <taxon>Eukaryota</taxon>
        <taxon>Metazoa</taxon>
        <taxon>Ecdysozoa</taxon>
        <taxon>Nematoda</taxon>
        <taxon>Chromadorea</taxon>
        <taxon>Rhabditida</taxon>
        <taxon>Tylenchina</taxon>
        <taxon>Panagrolaimomorpha</taxon>
        <taxon>Strongyloidoidea</taxon>
        <taxon>Steinernematidae</taxon>
        <taxon>Steinernema</taxon>
    </lineage>
</organism>
<accession>A0A4V6XW36</accession>
<evidence type="ECO:0000313" key="2">
    <source>
        <dbReference type="Proteomes" id="UP000298663"/>
    </source>
</evidence>
<gene>
    <name evidence="1" type="ORF">L596_017684</name>
</gene>
<protein>
    <submittedName>
        <fullName evidence="1">Uncharacterized protein</fullName>
    </submittedName>
</protein>
<comment type="caution">
    <text evidence="1">The sequence shown here is derived from an EMBL/GenBank/DDBJ whole genome shotgun (WGS) entry which is preliminary data.</text>
</comment>
<name>A0A4V6XW36_STECR</name>